<dbReference type="EMBL" id="LAZR01004411">
    <property type="protein sequence ID" value="KKN08848.1"/>
    <property type="molecule type" value="Genomic_DNA"/>
</dbReference>
<evidence type="ECO:0000313" key="2">
    <source>
        <dbReference type="EMBL" id="KKN08848.1"/>
    </source>
</evidence>
<feature type="domain" description="DUF4332" evidence="1">
    <location>
        <begin position="52"/>
        <end position="170"/>
    </location>
</feature>
<dbReference type="InterPro" id="IPR025567">
    <property type="entry name" value="DUF4332"/>
</dbReference>
<sequence>MSLIFFKNFLVLTIFERNEKKIKKEVPIFYLQIKKLYYKNRGMQCMKIIEIEGIGEKYAKILEKAGIANVEDLIPLKWKEIKDLAAKTEISLKLVEKWQDQAELMIIKGVGPEYSEVLNRIGIDSTRELAYRNPKNTLEKIVEFDKEQPDVIRKIPGVKEIEKWINEAKSMIGEKKAKITVKTTPVIDIEGIGDKYSKTLVDMGFSLVENLVGLDKGGIKDLAAKSKISEKLIDKWAEHADLMRIGGVGPEYAEVLNEIGIDSVKEFAQRNPKNTLDRIMKLDEEKPDIFRRAPSLGMVEEWIEEAKKIK</sequence>
<comment type="caution">
    <text evidence="2">The sequence shown here is derived from an EMBL/GenBank/DDBJ whole genome shotgun (WGS) entry which is preliminary data.</text>
</comment>
<organism evidence="2">
    <name type="scientific">marine sediment metagenome</name>
    <dbReference type="NCBI Taxonomy" id="412755"/>
    <lineage>
        <taxon>unclassified sequences</taxon>
        <taxon>metagenomes</taxon>
        <taxon>ecological metagenomes</taxon>
    </lineage>
</organism>
<dbReference type="SUPFAM" id="SSF47794">
    <property type="entry name" value="Rad51 N-terminal domain-like"/>
    <property type="match status" value="1"/>
</dbReference>
<feature type="domain" description="DUF4332" evidence="1">
    <location>
        <begin position="190"/>
        <end position="308"/>
    </location>
</feature>
<name>A0A0F9QUH3_9ZZZZ</name>
<dbReference type="Pfam" id="PF14229">
    <property type="entry name" value="DUF4332"/>
    <property type="match status" value="2"/>
</dbReference>
<reference evidence="2" key="1">
    <citation type="journal article" date="2015" name="Nature">
        <title>Complex archaea that bridge the gap between prokaryotes and eukaryotes.</title>
        <authorList>
            <person name="Spang A."/>
            <person name="Saw J.H."/>
            <person name="Jorgensen S.L."/>
            <person name="Zaremba-Niedzwiedzka K."/>
            <person name="Martijn J."/>
            <person name="Lind A.E."/>
            <person name="van Eijk R."/>
            <person name="Schleper C."/>
            <person name="Guy L."/>
            <person name="Ettema T.J."/>
        </authorList>
    </citation>
    <scope>NUCLEOTIDE SEQUENCE</scope>
</reference>
<dbReference type="AlphaFoldDB" id="A0A0F9QUH3"/>
<protein>
    <recommendedName>
        <fullName evidence="1">DUF4332 domain-containing protein</fullName>
    </recommendedName>
</protein>
<evidence type="ECO:0000259" key="1">
    <source>
        <dbReference type="Pfam" id="PF14229"/>
    </source>
</evidence>
<accession>A0A0F9QUH3</accession>
<dbReference type="Gene3D" id="1.10.150.20">
    <property type="entry name" value="5' to 3' exonuclease, C-terminal subdomain"/>
    <property type="match status" value="4"/>
</dbReference>
<dbReference type="InterPro" id="IPR010995">
    <property type="entry name" value="DNA_repair_Rad51/TF_NusA_a-hlx"/>
</dbReference>
<proteinExistence type="predicted"/>
<dbReference type="GO" id="GO:0000166">
    <property type="term" value="F:nucleotide binding"/>
    <property type="evidence" value="ECO:0007669"/>
    <property type="project" value="InterPro"/>
</dbReference>
<gene>
    <name evidence="2" type="ORF">LCGC14_1052560</name>
</gene>